<proteinExistence type="predicted"/>
<organism evidence="2 3">
    <name type="scientific">Candidatus Gottesmanbacteria bacterium GW2011_GWA2_47_9</name>
    <dbReference type="NCBI Taxonomy" id="1618445"/>
    <lineage>
        <taxon>Bacteria</taxon>
        <taxon>Candidatus Gottesmaniibacteriota</taxon>
    </lineage>
</organism>
<dbReference type="GO" id="GO:0000166">
    <property type="term" value="F:nucleotide binding"/>
    <property type="evidence" value="ECO:0007669"/>
    <property type="project" value="InterPro"/>
</dbReference>
<evidence type="ECO:0000313" key="3">
    <source>
        <dbReference type="Proteomes" id="UP000034739"/>
    </source>
</evidence>
<dbReference type="EMBL" id="LCOY01000019">
    <property type="protein sequence ID" value="KKU87772.1"/>
    <property type="molecule type" value="Genomic_DNA"/>
</dbReference>
<gene>
    <name evidence="2" type="ORF">UY16_C0019G0033</name>
</gene>
<sequence length="316" mass="35474">MHLALIGFGNIGKVHADVLRETTNRTGIVLHAVADIKEKPTFEDVYFVLDYKELLRRNDIDAVSIATPPDSHYAITLDALRAGKHVLVEKPPALNLEHLKELERTAKEQGVVLFTAFHATHRPEVAAARKALQGNIIKEITITYKEFVLNYHDANGWIFDPHIAGGGVLMDSGINALSVLYSILPDLPKLRIDSVMLKKAQNFRVETSANVTFSVERQGSGILDMDWMYQGPEVRQIVFRTESDEYIVDIVQSNFLKNGVVVEGKTQQGREMVDQYLEYRGVYVDFAAHVAAGTSSVRTAELRFVLDTYRKGNRSF</sequence>
<dbReference type="Pfam" id="PF01408">
    <property type="entry name" value="GFO_IDH_MocA"/>
    <property type="match status" value="1"/>
</dbReference>
<evidence type="ECO:0000313" key="2">
    <source>
        <dbReference type="EMBL" id="KKU87772.1"/>
    </source>
</evidence>
<dbReference type="InterPro" id="IPR000683">
    <property type="entry name" value="Gfo/Idh/MocA-like_OxRdtase_N"/>
</dbReference>
<dbReference type="PANTHER" id="PTHR43377:SF1">
    <property type="entry name" value="BILIVERDIN REDUCTASE A"/>
    <property type="match status" value="1"/>
</dbReference>
<feature type="domain" description="Gfo/Idh/MocA-like oxidoreductase N-terminal" evidence="1">
    <location>
        <begin position="2"/>
        <end position="116"/>
    </location>
</feature>
<dbReference type="Proteomes" id="UP000034739">
    <property type="component" value="Unassembled WGS sequence"/>
</dbReference>
<name>A0A0G1U101_9BACT</name>
<dbReference type="InterPro" id="IPR051450">
    <property type="entry name" value="Gfo/Idh/MocA_Oxidoreductases"/>
</dbReference>
<dbReference type="AlphaFoldDB" id="A0A0G1U101"/>
<protein>
    <recommendedName>
        <fullName evidence="1">Gfo/Idh/MocA-like oxidoreductase N-terminal domain-containing protein</fullName>
    </recommendedName>
</protein>
<dbReference type="Gene3D" id="3.30.360.10">
    <property type="entry name" value="Dihydrodipicolinate Reductase, domain 2"/>
    <property type="match status" value="1"/>
</dbReference>
<dbReference type="SUPFAM" id="SSF51735">
    <property type="entry name" value="NAD(P)-binding Rossmann-fold domains"/>
    <property type="match status" value="1"/>
</dbReference>
<reference evidence="2 3" key="1">
    <citation type="journal article" date="2015" name="Nature">
        <title>rRNA introns, odd ribosomes, and small enigmatic genomes across a large radiation of phyla.</title>
        <authorList>
            <person name="Brown C.T."/>
            <person name="Hug L.A."/>
            <person name="Thomas B.C."/>
            <person name="Sharon I."/>
            <person name="Castelle C.J."/>
            <person name="Singh A."/>
            <person name="Wilkins M.J."/>
            <person name="Williams K.H."/>
            <person name="Banfield J.F."/>
        </authorList>
    </citation>
    <scope>NUCLEOTIDE SEQUENCE [LARGE SCALE GENOMIC DNA]</scope>
</reference>
<comment type="caution">
    <text evidence="2">The sequence shown here is derived from an EMBL/GenBank/DDBJ whole genome shotgun (WGS) entry which is preliminary data.</text>
</comment>
<dbReference type="PANTHER" id="PTHR43377">
    <property type="entry name" value="BILIVERDIN REDUCTASE A"/>
    <property type="match status" value="1"/>
</dbReference>
<evidence type="ECO:0000259" key="1">
    <source>
        <dbReference type="Pfam" id="PF01408"/>
    </source>
</evidence>
<accession>A0A0G1U101</accession>
<dbReference type="InterPro" id="IPR036291">
    <property type="entry name" value="NAD(P)-bd_dom_sf"/>
</dbReference>
<dbReference type="Gene3D" id="3.40.50.720">
    <property type="entry name" value="NAD(P)-binding Rossmann-like Domain"/>
    <property type="match status" value="1"/>
</dbReference>
<dbReference type="SUPFAM" id="SSF55347">
    <property type="entry name" value="Glyceraldehyde-3-phosphate dehydrogenase-like, C-terminal domain"/>
    <property type="match status" value="1"/>
</dbReference>